<gene>
    <name evidence="1" type="ORF">CKY20_10775</name>
</gene>
<organism evidence="1 2">
    <name type="scientific">Capnocytophaga canis</name>
    <dbReference type="NCBI Taxonomy" id="1848903"/>
    <lineage>
        <taxon>Bacteria</taxon>
        <taxon>Pseudomonadati</taxon>
        <taxon>Bacteroidota</taxon>
        <taxon>Flavobacteriia</taxon>
        <taxon>Flavobacteriales</taxon>
        <taxon>Flavobacteriaceae</taxon>
        <taxon>Capnocytophaga</taxon>
    </lineage>
</organism>
<sequence length="245" mass="27596">MIATFTLHATGQKVSAELKETSKYKVILFGGVDISNAGEYGLNKILAEYIVNGALSEKYKIPLKKGDVVIVNSPLFGKQYNGEDVYNDILKIIKKDGFDIENGNLILYGYSFGGQILLNFLEDFKKDGINISLLITIDAAKSLVGFSVNNDITDNVKYNLNIYQRVPSKIGSRGDKNEGNNVKNINLTGEKNLKGEEIVHSNIDDYTLLYCTQVILYALKDIYSFYRYDEEKIKKQIKQYASQRI</sequence>
<dbReference type="Gene3D" id="3.40.50.1820">
    <property type="entry name" value="alpha/beta hydrolase"/>
    <property type="match status" value="1"/>
</dbReference>
<comment type="caution">
    <text evidence="1">The sequence shown here is derived from an EMBL/GenBank/DDBJ whole genome shotgun (WGS) entry which is preliminary data.</text>
</comment>
<dbReference type="RefSeq" id="WP_119653086.1">
    <property type="nucleotide sequence ID" value="NZ_NSDI01000013.1"/>
</dbReference>
<accession>A0A3A1YDL9</accession>
<name>A0A3A1YDL9_9FLAO</name>
<dbReference type="EMBL" id="NSDI01000013">
    <property type="protein sequence ID" value="RIY35339.1"/>
    <property type="molecule type" value="Genomic_DNA"/>
</dbReference>
<dbReference type="Proteomes" id="UP000265497">
    <property type="component" value="Unassembled WGS sequence"/>
</dbReference>
<reference evidence="1 2" key="1">
    <citation type="submission" date="2017-08" db="EMBL/GenBank/DDBJ databases">
        <title>Capnocytophaga canis 17-158 assembly.</title>
        <authorList>
            <person name="Gulvik C.A."/>
        </authorList>
    </citation>
    <scope>NUCLEOTIDE SEQUENCE [LARGE SCALE GENOMIC DNA]</scope>
    <source>
        <strain evidence="1 2">17-158</strain>
    </source>
</reference>
<evidence type="ECO:0000313" key="2">
    <source>
        <dbReference type="Proteomes" id="UP000265497"/>
    </source>
</evidence>
<dbReference type="InterPro" id="IPR029058">
    <property type="entry name" value="AB_hydrolase_fold"/>
</dbReference>
<protein>
    <submittedName>
        <fullName evidence="1">Uncharacterized protein</fullName>
    </submittedName>
</protein>
<proteinExistence type="predicted"/>
<dbReference type="SUPFAM" id="SSF53474">
    <property type="entry name" value="alpha/beta-Hydrolases"/>
    <property type="match status" value="1"/>
</dbReference>
<dbReference type="AlphaFoldDB" id="A0A3A1YDL9"/>
<evidence type="ECO:0000313" key="1">
    <source>
        <dbReference type="EMBL" id="RIY35339.1"/>
    </source>
</evidence>